<proteinExistence type="predicted"/>
<keyword evidence="3" id="KW-1185">Reference proteome</keyword>
<feature type="chain" id="PRO_5032963722" evidence="1">
    <location>
        <begin position="21"/>
        <end position="178"/>
    </location>
</feature>
<reference evidence="2 3" key="1">
    <citation type="submission" date="2020-06" db="EMBL/GenBank/DDBJ databases">
        <title>Mannheimia pernigra sp. nov. isolated from bovine respiratory tract.</title>
        <authorList>
            <person name="Kuhnert P."/>
            <person name="Akarsu-Egger H."/>
        </authorList>
    </citation>
    <scope>NUCLEOTIDE SEQUENCE [LARGE SCALE GENOMIC DNA]</scope>
    <source>
        <strain evidence="2 3">BNO311</strain>
    </source>
</reference>
<keyword evidence="1" id="KW-0732">Signal</keyword>
<name>A0A7D5IBM4_9PAST</name>
<evidence type="ECO:0000313" key="2">
    <source>
        <dbReference type="EMBL" id="QLB41173.1"/>
    </source>
</evidence>
<protein>
    <submittedName>
        <fullName evidence="2">Uncharacterized protein</fullName>
    </submittedName>
</protein>
<accession>A0A7D5IBM4</accession>
<dbReference type="EMBL" id="CP055306">
    <property type="protein sequence ID" value="QLB41173.1"/>
    <property type="molecule type" value="Genomic_DNA"/>
</dbReference>
<gene>
    <name evidence="2" type="ORF">HV559_10025</name>
</gene>
<dbReference type="RefSeq" id="WP_176810296.1">
    <property type="nucleotide sequence ID" value="NZ_CP055306.1"/>
</dbReference>
<evidence type="ECO:0000256" key="1">
    <source>
        <dbReference type="SAM" id="SignalP"/>
    </source>
</evidence>
<dbReference type="Proteomes" id="UP000509660">
    <property type="component" value="Chromosome"/>
</dbReference>
<organism evidence="2 3">
    <name type="scientific">Mannheimia pernigra</name>
    <dbReference type="NCBI Taxonomy" id="111844"/>
    <lineage>
        <taxon>Bacteria</taxon>
        <taxon>Pseudomonadati</taxon>
        <taxon>Pseudomonadota</taxon>
        <taxon>Gammaproteobacteria</taxon>
        <taxon>Pasteurellales</taxon>
        <taxon>Pasteurellaceae</taxon>
        <taxon>Mannheimia</taxon>
    </lineage>
</organism>
<sequence length="178" mass="20633">MKKLITIALLALATTTTVQAKIGDTFTDPELGKITVKAPNVKLLEIPQLIKQVNGKQVFIDHPQTHMMQKTQKVNATLSIKLKQLNSTSSQKEIVETTKVFIKGFQELKTLRKAVYLEDYNKYILWAYKQGIKDAQRAFKYQFWDYFKKIKGTPEFEQLKQEINFSSQILDNLKLYEV</sequence>
<dbReference type="AlphaFoldDB" id="A0A7D5IBM4"/>
<evidence type="ECO:0000313" key="3">
    <source>
        <dbReference type="Proteomes" id="UP000509660"/>
    </source>
</evidence>
<feature type="signal peptide" evidence="1">
    <location>
        <begin position="1"/>
        <end position="20"/>
    </location>
</feature>